<reference evidence="2 3" key="1">
    <citation type="submission" date="2019-11" db="EMBL/GenBank/DDBJ databases">
        <title>The genome sequence of Methylocystis heyeri.</title>
        <authorList>
            <person name="Oshkin I.Y."/>
            <person name="Miroshnikov K."/>
            <person name="Dedysh S.N."/>
        </authorList>
    </citation>
    <scope>NUCLEOTIDE SEQUENCE [LARGE SCALE GENOMIC DNA]</scope>
    <source>
        <strain evidence="2 3">H2</strain>
    </source>
</reference>
<keyword evidence="2" id="KW-0808">Transferase</keyword>
<dbReference type="AlphaFoldDB" id="A0A6B8KB05"/>
<dbReference type="SUPFAM" id="SSF55729">
    <property type="entry name" value="Acyl-CoA N-acyltransferases (Nat)"/>
    <property type="match status" value="1"/>
</dbReference>
<dbReference type="KEGG" id="mhey:H2LOC_006080"/>
<protein>
    <submittedName>
        <fullName evidence="2">GNAT family N-acetyltransferase</fullName>
    </submittedName>
</protein>
<sequence length="160" mass="17647">MNLAAREPQRPPLVSRRAPQEIAELLDVWVASWRATYADIDFDARRDWFVDHLSTLESAGAVTLCLHAAPRGDIKGFVVIDPATGWLDQICVHPDQFGNGGADALIAAAREASPGGIRLDVNADNDRALRFYYREGFMRLCDGALSQSGRPTLVLEWKPS</sequence>
<dbReference type="RefSeq" id="WP_136495578.1">
    <property type="nucleotide sequence ID" value="NZ_CP046052.1"/>
</dbReference>
<dbReference type="EMBL" id="CP046052">
    <property type="protein sequence ID" value="QGM45296.1"/>
    <property type="molecule type" value="Genomic_DNA"/>
</dbReference>
<dbReference type="Pfam" id="PF00583">
    <property type="entry name" value="Acetyltransf_1"/>
    <property type="match status" value="1"/>
</dbReference>
<keyword evidence="3" id="KW-1185">Reference proteome</keyword>
<accession>A0A6B8KB05</accession>
<dbReference type="Gene3D" id="3.40.630.30">
    <property type="match status" value="1"/>
</dbReference>
<dbReference type="GO" id="GO:0016747">
    <property type="term" value="F:acyltransferase activity, transferring groups other than amino-acyl groups"/>
    <property type="evidence" value="ECO:0007669"/>
    <property type="project" value="InterPro"/>
</dbReference>
<feature type="domain" description="N-acetyltransferase" evidence="1">
    <location>
        <begin position="12"/>
        <end position="160"/>
    </location>
</feature>
<dbReference type="OrthoDB" id="2135706at2"/>
<gene>
    <name evidence="2" type="ORF">H2LOC_006080</name>
</gene>
<dbReference type="Proteomes" id="UP000309061">
    <property type="component" value="Chromosome"/>
</dbReference>
<evidence type="ECO:0000313" key="2">
    <source>
        <dbReference type="EMBL" id="QGM45296.1"/>
    </source>
</evidence>
<dbReference type="InterPro" id="IPR016181">
    <property type="entry name" value="Acyl_CoA_acyltransferase"/>
</dbReference>
<proteinExistence type="predicted"/>
<dbReference type="PROSITE" id="PS51186">
    <property type="entry name" value="GNAT"/>
    <property type="match status" value="1"/>
</dbReference>
<evidence type="ECO:0000259" key="1">
    <source>
        <dbReference type="PROSITE" id="PS51186"/>
    </source>
</evidence>
<organism evidence="2 3">
    <name type="scientific">Methylocystis heyeri</name>
    <dbReference type="NCBI Taxonomy" id="391905"/>
    <lineage>
        <taxon>Bacteria</taxon>
        <taxon>Pseudomonadati</taxon>
        <taxon>Pseudomonadota</taxon>
        <taxon>Alphaproteobacteria</taxon>
        <taxon>Hyphomicrobiales</taxon>
        <taxon>Methylocystaceae</taxon>
        <taxon>Methylocystis</taxon>
    </lineage>
</organism>
<name>A0A6B8KB05_9HYPH</name>
<dbReference type="InterPro" id="IPR000182">
    <property type="entry name" value="GNAT_dom"/>
</dbReference>
<evidence type="ECO:0000313" key="3">
    <source>
        <dbReference type="Proteomes" id="UP000309061"/>
    </source>
</evidence>